<dbReference type="Proteomes" id="UP000594632">
    <property type="component" value="Chromosome"/>
</dbReference>
<dbReference type="EMBL" id="CP033236">
    <property type="protein sequence ID" value="AZF70023.1"/>
    <property type="molecule type" value="Genomic_DNA"/>
</dbReference>
<reference evidence="19 20" key="4">
    <citation type="journal article" date="2018" name="Proc. Natl. Acad. Sci. U.S.A.">
        <title>Nonmutational mechanism of inheritance in the Archaeon Sulfolobus solfataricus.</title>
        <authorList>
            <person name="Payne S."/>
            <person name="McCarthy S."/>
            <person name="Johnson T."/>
            <person name="North E."/>
            <person name="Blum P."/>
        </authorList>
    </citation>
    <scope>NUCLEOTIDE SEQUENCE [LARGE SCALE GENOMIC DNA]</scope>
    <source>
        <strain evidence="7 19">SARC-H</strain>
        <strain evidence="8 23">SARC-I</strain>
        <strain evidence="10 24">SARC-N</strain>
        <strain evidence="11 25">SARC-O</strain>
        <strain evidence="12 20">SUL120</strain>
        <strain evidence="6 21">SULG</strain>
        <strain evidence="9 22">SULM</strain>
    </source>
</reference>
<dbReference type="EMBL" id="CP033239">
    <property type="protein sequence ID" value="AZF77874.1"/>
    <property type="molecule type" value="Genomic_DNA"/>
</dbReference>
<evidence type="ECO:0000313" key="24">
    <source>
        <dbReference type="Proteomes" id="UP000278715"/>
    </source>
</evidence>
<dbReference type="Proteomes" id="UP000033057">
    <property type="component" value="Chromosome"/>
</dbReference>
<reference evidence="18" key="2">
    <citation type="submission" date="2016-04" db="EMBL/GenBank/DDBJ databases">
        <authorList>
            <person name="Shah S.A."/>
            <person name="Garrett R.A."/>
        </authorList>
    </citation>
    <scope>NUCLEOTIDE SEQUENCE [LARGE SCALE GENOMIC DNA]</scope>
    <source>
        <strain evidence="18">ATCC 35091 / DSM 1616 / JCM 8930 / NBRC 15331 / P1</strain>
    </source>
</reference>
<dbReference type="GeneID" id="1452721"/>
<reference evidence="13 26" key="6">
    <citation type="journal article" date="2020" name="Nat. Commun.">
        <title>The structures of two archaeal type IV pili illuminate evolutionary relationships.</title>
        <authorList>
            <person name="Wang F."/>
            <person name="Baquero D.P."/>
            <person name="Su Z."/>
            <person name="Beltran L.C."/>
            <person name="Prangishvili D."/>
            <person name="Krupovic M."/>
            <person name="Egelman E.H."/>
        </authorList>
    </citation>
    <scope>NUCLEOTIDE SEQUENCE [LARGE SCALE GENOMIC DNA]</scope>
    <source>
        <strain evidence="13 26">POZ149</strain>
    </source>
</reference>
<feature type="transmembrane region" description="Helical" evidence="1">
    <location>
        <begin position="154"/>
        <end position="170"/>
    </location>
</feature>
<evidence type="ECO:0000313" key="14">
    <source>
        <dbReference type="EMBL" id="SAI86361.1"/>
    </source>
</evidence>
<protein>
    <submittedName>
        <fullName evidence="4">Zinc ribbon domain-containing protein</fullName>
    </submittedName>
</protein>
<dbReference type="EMBL" id="LT549890">
    <property type="protein sequence ID" value="SAI86361.1"/>
    <property type="molecule type" value="Genomic_DNA"/>
</dbReference>
<evidence type="ECO:0000313" key="25">
    <source>
        <dbReference type="Proteomes" id="UP000282269"/>
    </source>
</evidence>
<evidence type="ECO:0000313" key="9">
    <source>
        <dbReference type="EMBL" id="AZF75265.1"/>
    </source>
</evidence>
<dbReference type="KEGG" id="ssol:SULB_0491"/>
<evidence type="ECO:0000313" key="20">
    <source>
        <dbReference type="Proteomes" id="UP000269431"/>
    </source>
</evidence>
<evidence type="ECO:0000313" key="17">
    <source>
        <dbReference type="Proteomes" id="UP000033106"/>
    </source>
</evidence>
<dbReference type="EMBL" id="CP011057">
    <property type="protein sequence ID" value="AKA78285.1"/>
    <property type="molecule type" value="Genomic_DNA"/>
</dbReference>
<dbReference type="EMBL" id="CP050869">
    <property type="protein sequence ID" value="QPG49890.1"/>
    <property type="molecule type" value="Genomic_DNA"/>
</dbReference>
<dbReference type="InterPro" id="IPR026870">
    <property type="entry name" value="Zinc_ribbon_dom"/>
</dbReference>
<dbReference type="EMBL" id="CP033241">
    <property type="protein sequence ID" value="AZF83086.1"/>
    <property type="molecule type" value="Genomic_DNA"/>
</dbReference>
<keyword evidence="1" id="KW-0812">Transmembrane</keyword>
<dbReference type="Proteomes" id="UP000076770">
    <property type="component" value="Chromosome i"/>
</dbReference>
<dbReference type="OMA" id="YNYRPLY"/>
<feature type="transmembrane region" description="Helical" evidence="1">
    <location>
        <begin position="66"/>
        <end position="91"/>
    </location>
</feature>
<evidence type="ECO:0000313" key="11">
    <source>
        <dbReference type="EMBL" id="AZF80480.1"/>
    </source>
</evidence>
<dbReference type="EMBL" id="CP011056">
    <property type="protein sequence ID" value="AKA75592.1"/>
    <property type="molecule type" value="Genomic_DNA"/>
</dbReference>
<proteinExistence type="predicted"/>
<dbReference type="Proteomes" id="UP000282269">
    <property type="component" value="Chromosome"/>
</dbReference>
<evidence type="ECO:0000313" key="19">
    <source>
        <dbReference type="Proteomes" id="UP000267993"/>
    </source>
</evidence>
<dbReference type="Proteomes" id="UP000273443">
    <property type="component" value="Chromosome"/>
</dbReference>
<evidence type="ECO:0000313" key="3">
    <source>
        <dbReference type="EMBL" id="AKA72893.1"/>
    </source>
</evidence>
<dbReference type="RefSeq" id="WP_010923956.1">
    <property type="nucleotide sequence ID" value="NZ_CP011055.2"/>
</dbReference>
<gene>
    <name evidence="13" type="ORF">HFC64_08750</name>
    <name evidence="14" type="ORF">SSOP1_2807</name>
    <name evidence="5" type="ORF">SULA_0489</name>
    <name evidence="3" type="ORF">SULB_0491</name>
    <name evidence="4" type="ORF">SULC_0489</name>
    <name evidence="6" type="ORF">SULG_02510</name>
    <name evidence="7" type="ORF">SULH_02510</name>
    <name evidence="8" type="ORF">SULI_02510</name>
    <name evidence="9" type="ORF">SULM_02510</name>
    <name evidence="10" type="ORF">SULN_02510</name>
    <name evidence="11" type="ORF">SULO_02520</name>
    <name evidence="12" type="ORF">SULZ_02485</name>
</gene>
<dbReference type="EMBL" id="CP011055">
    <property type="protein sequence ID" value="AKA72893.1"/>
    <property type="molecule type" value="Genomic_DNA"/>
</dbReference>
<evidence type="ECO:0000313" key="12">
    <source>
        <dbReference type="EMBL" id="AZF83086.1"/>
    </source>
</evidence>
<dbReference type="Pfam" id="PF13240">
    <property type="entry name" value="Zn_Ribbon_1"/>
    <property type="match status" value="1"/>
</dbReference>
<dbReference type="GeneID" id="44128412"/>
<evidence type="ECO:0000313" key="5">
    <source>
        <dbReference type="EMBL" id="AKA78285.1"/>
    </source>
</evidence>
<evidence type="ECO:0000313" key="21">
    <source>
        <dbReference type="Proteomes" id="UP000273194"/>
    </source>
</evidence>
<sequence length="256" mass="27558">MPKQCPKCGYINPDDANYCSKCGYPLQYQPIISTNPPSTPSPTSPNPLQPDRLSTSFNILTKNLSIIFPPIIMLIIEVILLALFGAITAGISLISPVAFTVTALIFSIIIGIVDAIIFSITVHTTTYMARDAVMGAQLNLNNAFTNARNTLSRLYPIIAILIVLGILLGLSRSLGLGWIIMGLVGVLLYIVSAATILNRPMSLSETINWYSRAFGVDAGGAVVILIGSLLSLIPIVNIFAIPYTSILTYLMVRDIS</sequence>
<reference evidence="4" key="5">
    <citation type="submission" date="2018-10" db="EMBL/GenBank/DDBJ databases">
        <authorList>
            <person name="McCarthy S."/>
            <person name="Gradnigo J."/>
            <person name="Johnson T."/>
            <person name="Payne S."/>
            <person name="Lipzen A."/>
            <person name="Schackwitz W."/>
            <person name="Martin J."/>
            <person name="Moriyama E."/>
            <person name="Blum P."/>
        </authorList>
    </citation>
    <scope>NUCLEOTIDE SEQUENCE</scope>
    <source>
        <strain evidence="3">SARC-B</strain>
        <strain evidence="4">SARC-C</strain>
        <strain evidence="5">SULA</strain>
    </source>
</reference>
<dbReference type="PATRIC" id="fig|2287.6.peg.507"/>
<evidence type="ECO:0000313" key="10">
    <source>
        <dbReference type="EMBL" id="AZF77874.1"/>
    </source>
</evidence>
<evidence type="ECO:0000313" key="8">
    <source>
        <dbReference type="EMBL" id="AZF72643.1"/>
    </source>
</evidence>
<evidence type="ECO:0000259" key="2">
    <source>
        <dbReference type="Pfam" id="PF13240"/>
    </source>
</evidence>
<feature type="domain" description="Zinc-ribbon" evidence="2">
    <location>
        <begin position="5"/>
        <end position="26"/>
    </location>
</feature>
<dbReference type="Proteomes" id="UP000269431">
    <property type="component" value="Chromosome"/>
</dbReference>
<accession>A0A0E3JWE9</accession>
<name>A0A0E3JWE9_SACSO</name>
<evidence type="ECO:0000313" key="26">
    <source>
        <dbReference type="Proteomes" id="UP000594632"/>
    </source>
</evidence>
<dbReference type="Proteomes" id="UP000267993">
    <property type="component" value="Chromosome"/>
</dbReference>
<evidence type="ECO:0000313" key="23">
    <source>
        <dbReference type="Proteomes" id="UP000275843"/>
    </source>
</evidence>
<dbReference type="KEGG" id="ssoa:SULA_0489"/>
<evidence type="ECO:0000313" key="6">
    <source>
        <dbReference type="EMBL" id="AZF67403.1"/>
    </source>
</evidence>
<organism evidence="4 15">
    <name type="scientific">Saccharolobus solfataricus</name>
    <name type="common">Sulfolobus solfataricus</name>
    <dbReference type="NCBI Taxonomy" id="2287"/>
    <lineage>
        <taxon>Archaea</taxon>
        <taxon>Thermoproteota</taxon>
        <taxon>Thermoprotei</taxon>
        <taxon>Sulfolobales</taxon>
        <taxon>Sulfolobaceae</taxon>
        <taxon>Saccharolobus</taxon>
    </lineage>
</organism>
<evidence type="ECO:0000313" key="16">
    <source>
        <dbReference type="Proteomes" id="UP000033085"/>
    </source>
</evidence>
<dbReference type="Proteomes" id="UP000033085">
    <property type="component" value="Chromosome"/>
</dbReference>
<evidence type="ECO:0000313" key="13">
    <source>
        <dbReference type="EMBL" id="QPG49890.1"/>
    </source>
</evidence>
<dbReference type="Proteomes" id="UP000273194">
    <property type="component" value="Chromosome"/>
</dbReference>
<dbReference type="Proteomes" id="UP000278715">
    <property type="component" value="Chromosome"/>
</dbReference>
<dbReference type="KEGG" id="ssof:SULC_0489"/>
<evidence type="ECO:0000313" key="4">
    <source>
        <dbReference type="EMBL" id="AKA75592.1"/>
    </source>
</evidence>
<evidence type="ECO:0000313" key="15">
    <source>
        <dbReference type="Proteomes" id="UP000033057"/>
    </source>
</evidence>
<dbReference type="EMBL" id="CP033238">
    <property type="protein sequence ID" value="AZF75265.1"/>
    <property type="molecule type" value="Genomic_DNA"/>
</dbReference>
<dbReference type="EMBL" id="CP033237">
    <property type="protein sequence ID" value="AZF72643.1"/>
    <property type="molecule type" value="Genomic_DNA"/>
</dbReference>
<feature type="transmembrane region" description="Helical" evidence="1">
    <location>
        <begin position="176"/>
        <end position="197"/>
    </location>
</feature>
<feature type="transmembrane region" description="Helical" evidence="1">
    <location>
        <begin position="97"/>
        <end position="120"/>
    </location>
</feature>
<reference evidence="15 16" key="1">
    <citation type="journal article" date="2015" name="Genome Announc.">
        <title>Complete Genome Sequence of Sulfolobus solfataricus Strain 98/2 and Evolved Derivatives.</title>
        <authorList>
            <person name="McCarthy S."/>
            <person name="Gradnigo J."/>
            <person name="Johnson T."/>
            <person name="Payne S."/>
            <person name="Lipzen A."/>
            <person name="Martin J."/>
            <person name="Schackwitz W."/>
            <person name="Moriyama E."/>
            <person name="Blum P."/>
        </authorList>
    </citation>
    <scope>NUCLEOTIDE SEQUENCE [LARGE SCALE GENOMIC DNA]</scope>
    <source>
        <strain evidence="15">98/2 SULC</strain>
        <strain evidence="3">SARC-B</strain>
        <strain evidence="4">SARC-C</strain>
        <strain evidence="5 17">SULA</strain>
        <strain evidence="16">SULB</strain>
    </source>
</reference>
<dbReference type="EMBL" id="CP033235">
    <property type="protein sequence ID" value="AZF67403.1"/>
    <property type="molecule type" value="Genomic_DNA"/>
</dbReference>
<dbReference type="AlphaFoldDB" id="A0A0E3JWE9"/>
<dbReference type="Proteomes" id="UP000275843">
    <property type="component" value="Chromosome"/>
</dbReference>
<evidence type="ECO:0000256" key="1">
    <source>
        <dbReference type="SAM" id="Phobius"/>
    </source>
</evidence>
<evidence type="ECO:0000313" key="22">
    <source>
        <dbReference type="Proteomes" id="UP000273443"/>
    </source>
</evidence>
<dbReference type="EMBL" id="CP033240">
    <property type="protein sequence ID" value="AZF80480.1"/>
    <property type="molecule type" value="Genomic_DNA"/>
</dbReference>
<dbReference type="OrthoDB" id="44271at2157"/>
<keyword evidence="1" id="KW-0472">Membrane</keyword>
<reference evidence="14" key="3">
    <citation type="submission" date="2016-04" db="EMBL/GenBank/DDBJ databases">
        <authorList>
            <person name="Evans L.H."/>
            <person name="Alamgir A."/>
            <person name="Owens N."/>
            <person name="Weber N.D."/>
            <person name="Virtaneva K."/>
            <person name="Barbian K."/>
            <person name="Babar A."/>
            <person name="Rosenke K."/>
        </authorList>
    </citation>
    <scope>NUCLEOTIDE SEQUENCE</scope>
    <source>
        <strain evidence="14">P1</strain>
    </source>
</reference>
<keyword evidence="1" id="KW-1133">Transmembrane helix</keyword>
<evidence type="ECO:0000313" key="7">
    <source>
        <dbReference type="EMBL" id="AZF70023.1"/>
    </source>
</evidence>
<evidence type="ECO:0000313" key="18">
    <source>
        <dbReference type="Proteomes" id="UP000076770"/>
    </source>
</evidence>
<dbReference type="Proteomes" id="UP000033106">
    <property type="component" value="Chromosome"/>
</dbReference>